<dbReference type="Pfam" id="PF02748">
    <property type="entry name" value="PyrI_C"/>
    <property type="match status" value="1"/>
</dbReference>
<dbReference type="GO" id="GO:0006221">
    <property type="term" value="P:pyrimidine nucleotide biosynthetic process"/>
    <property type="evidence" value="ECO:0007669"/>
    <property type="project" value="UniProtKB-KW"/>
</dbReference>
<dbReference type="Pfam" id="PF01948">
    <property type="entry name" value="PyrI"/>
    <property type="match status" value="1"/>
</dbReference>
<dbReference type="AlphaFoldDB" id="A0A1M4TKM1"/>
<reference evidence="6 7" key="1">
    <citation type="submission" date="2016-11" db="EMBL/GenBank/DDBJ databases">
        <authorList>
            <person name="Jaros S."/>
            <person name="Januszkiewicz K."/>
            <person name="Wedrychowicz H."/>
        </authorList>
    </citation>
    <scope>NUCLEOTIDE SEQUENCE [LARGE SCALE GENOMIC DNA]</scope>
    <source>
        <strain evidence="6 7">DSM 14828</strain>
    </source>
</reference>
<evidence type="ECO:0000313" key="6">
    <source>
        <dbReference type="EMBL" id="SHE44946.1"/>
    </source>
</evidence>
<dbReference type="InterPro" id="IPR036792">
    <property type="entry name" value="Asp_carbatrfase_reg_C_sf"/>
</dbReference>
<gene>
    <name evidence="6" type="ORF">SAMN02746064_00524</name>
</gene>
<keyword evidence="7" id="KW-1185">Reference proteome</keyword>
<protein>
    <submittedName>
        <fullName evidence="6">Aspartate carbamoyltransferase regulatory subunit</fullName>
    </submittedName>
</protein>
<dbReference type="STRING" id="1120975.SAMN02746064_00524"/>
<name>A0A1M4TKM1_9FIRM</name>
<accession>A0A1M4TKM1</accession>
<keyword evidence="3" id="KW-0665">Pyrimidine biosynthesis</keyword>
<dbReference type="InterPro" id="IPR020542">
    <property type="entry name" value="Asp_carbamoyltrfase_reg_C"/>
</dbReference>
<dbReference type="RefSeq" id="WP_073269516.1">
    <property type="nucleotide sequence ID" value="NZ_FQTU01000002.1"/>
</dbReference>
<evidence type="ECO:0000256" key="1">
    <source>
        <dbReference type="ARBA" id="ARBA00022723"/>
    </source>
</evidence>
<dbReference type="InterPro" id="IPR002801">
    <property type="entry name" value="Asp_carbamoylTrfase_reg"/>
</dbReference>
<dbReference type="SUPFAM" id="SSF54893">
    <property type="entry name" value="Aspartate carbamoyltransferase, Regulatory-chain, N-terminal domain"/>
    <property type="match status" value="1"/>
</dbReference>
<evidence type="ECO:0000259" key="4">
    <source>
        <dbReference type="Pfam" id="PF01948"/>
    </source>
</evidence>
<feature type="domain" description="Aspartate carbamoyltransferase regulatory subunit N-terminal" evidence="4">
    <location>
        <begin position="3"/>
        <end position="91"/>
    </location>
</feature>
<evidence type="ECO:0000256" key="3">
    <source>
        <dbReference type="ARBA" id="ARBA00022975"/>
    </source>
</evidence>
<sequence>MINVSKIKKGIVLDHISQGQGYKIFSQLKLDEIEDVVVLLRNIPSNKMGKKDLIKIETDIPLDLTVLGLIDPYITINIIENGERVDKIKLKLPQRVTGILKCKNPRCITQYEKVRDIDFILADPKKRTYRCEYCDSHTSL</sequence>
<dbReference type="SUPFAM" id="SSF57825">
    <property type="entry name" value="Aspartate carbamoyltransferase, Regulatory-chain, C-terminal domain"/>
    <property type="match status" value="1"/>
</dbReference>
<dbReference type="NCBIfam" id="NF002063">
    <property type="entry name" value="PRK00893.1-3"/>
    <property type="match status" value="1"/>
</dbReference>
<organism evidence="6 7">
    <name type="scientific">Alkalibacter saccharofermentans DSM 14828</name>
    <dbReference type="NCBI Taxonomy" id="1120975"/>
    <lineage>
        <taxon>Bacteria</taxon>
        <taxon>Bacillati</taxon>
        <taxon>Bacillota</taxon>
        <taxon>Clostridia</taxon>
        <taxon>Eubacteriales</taxon>
        <taxon>Eubacteriaceae</taxon>
        <taxon>Alkalibacter</taxon>
    </lineage>
</organism>
<dbReference type="Proteomes" id="UP000184251">
    <property type="component" value="Unassembled WGS sequence"/>
</dbReference>
<dbReference type="EMBL" id="FQTU01000002">
    <property type="protein sequence ID" value="SHE44946.1"/>
    <property type="molecule type" value="Genomic_DNA"/>
</dbReference>
<feature type="domain" description="Aspartate carbamoyltransferase regulatory subunit C-terminal" evidence="5">
    <location>
        <begin position="95"/>
        <end position="137"/>
    </location>
</feature>
<evidence type="ECO:0000256" key="2">
    <source>
        <dbReference type="ARBA" id="ARBA00022833"/>
    </source>
</evidence>
<dbReference type="GO" id="GO:0016740">
    <property type="term" value="F:transferase activity"/>
    <property type="evidence" value="ECO:0007669"/>
    <property type="project" value="UniProtKB-KW"/>
</dbReference>
<evidence type="ECO:0000259" key="5">
    <source>
        <dbReference type="Pfam" id="PF02748"/>
    </source>
</evidence>
<dbReference type="GO" id="GO:0009347">
    <property type="term" value="C:aspartate carbamoyltransferase complex"/>
    <property type="evidence" value="ECO:0007669"/>
    <property type="project" value="InterPro"/>
</dbReference>
<dbReference type="GO" id="GO:0006207">
    <property type="term" value="P:'de novo' pyrimidine nucleobase biosynthetic process"/>
    <property type="evidence" value="ECO:0007669"/>
    <property type="project" value="InterPro"/>
</dbReference>
<dbReference type="Gene3D" id="3.30.70.140">
    <property type="entry name" value="Aspartate carbamoyltransferase regulatory subunit, N-terminal domain"/>
    <property type="match status" value="1"/>
</dbReference>
<keyword evidence="6" id="KW-0808">Transferase</keyword>
<keyword evidence="1" id="KW-0479">Metal-binding</keyword>
<dbReference type="InterPro" id="IPR036793">
    <property type="entry name" value="Asp_carbatrfase_reg_N_sf"/>
</dbReference>
<proteinExistence type="predicted"/>
<dbReference type="PANTHER" id="PTHR35805">
    <property type="entry name" value="ASPARTATE CARBAMOYLTRANSFERASE REGULATORY CHAIN"/>
    <property type="match status" value="1"/>
</dbReference>
<dbReference type="PANTHER" id="PTHR35805:SF1">
    <property type="entry name" value="ASPARTATE CARBAMOYLTRANSFERASE REGULATORY CHAIN"/>
    <property type="match status" value="1"/>
</dbReference>
<evidence type="ECO:0000313" key="7">
    <source>
        <dbReference type="Proteomes" id="UP000184251"/>
    </source>
</evidence>
<keyword evidence="2" id="KW-0862">Zinc</keyword>
<dbReference type="GO" id="GO:0046872">
    <property type="term" value="F:metal ion binding"/>
    <property type="evidence" value="ECO:0007669"/>
    <property type="project" value="UniProtKB-KW"/>
</dbReference>
<dbReference type="OrthoDB" id="5599321at2"/>
<dbReference type="Gene3D" id="2.30.30.20">
    <property type="entry name" value="Aspartate carbamoyltransferase regulatory subunit, C-terminal domain"/>
    <property type="match status" value="1"/>
</dbReference>
<dbReference type="InterPro" id="IPR020545">
    <property type="entry name" value="Asp_carbamoyltransf_reg_N"/>
</dbReference>